<gene>
    <name evidence="11" type="ORF">AWJ14_13560</name>
</gene>
<dbReference type="PANTHER" id="PTHR30614">
    <property type="entry name" value="MEMBRANE COMPONENT OF AMINO ACID ABC TRANSPORTER"/>
    <property type="match status" value="1"/>
</dbReference>
<evidence type="ECO:0000259" key="10">
    <source>
        <dbReference type="PROSITE" id="PS50928"/>
    </source>
</evidence>
<organism evidence="11 12">
    <name type="scientific">Hoeflea olei</name>
    <dbReference type="NCBI Taxonomy" id="1480615"/>
    <lineage>
        <taxon>Bacteria</taxon>
        <taxon>Pseudomonadati</taxon>
        <taxon>Pseudomonadota</taxon>
        <taxon>Alphaproteobacteria</taxon>
        <taxon>Hyphomicrobiales</taxon>
        <taxon>Rhizobiaceae</taxon>
        <taxon>Hoeflea</taxon>
    </lineage>
</organism>
<proteinExistence type="inferred from homology"/>
<keyword evidence="12" id="KW-1185">Reference proteome</keyword>
<keyword evidence="3 9" id="KW-0813">Transport</keyword>
<evidence type="ECO:0000256" key="8">
    <source>
        <dbReference type="ARBA" id="ARBA00023136"/>
    </source>
</evidence>
<dbReference type="EMBL" id="LQZT01000007">
    <property type="protein sequence ID" value="OCW58355.1"/>
    <property type="molecule type" value="Genomic_DNA"/>
</dbReference>
<dbReference type="InterPro" id="IPR000515">
    <property type="entry name" value="MetI-like"/>
</dbReference>
<dbReference type="Proteomes" id="UP000094795">
    <property type="component" value="Unassembled WGS sequence"/>
</dbReference>
<dbReference type="InterPro" id="IPR035906">
    <property type="entry name" value="MetI-like_sf"/>
</dbReference>
<dbReference type="CDD" id="cd06261">
    <property type="entry name" value="TM_PBP2"/>
    <property type="match status" value="1"/>
</dbReference>
<evidence type="ECO:0000256" key="6">
    <source>
        <dbReference type="ARBA" id="ARBA00022970"/>
    </source>
</evidence>
<keyword evidence="6" id="KW-0029">Amino-acid transport</keyword>
<dbReference type="OrthoDB" id="9809799at2"/>
<feature type="domain" description="ABC transmembrane type-1" evidence="10">
    <location>
        <begin position="18"/>
        <end position="208"/>
    </location>
</feature>
<dbReference type="PROSITE" id="PS50928">
    <property type="entry name" value="ABC_TM1"/>
    <property type="match status" value="1"/>
</dbReference>
<evidence type="ECO:0000256" key="9">
    <source>
        <dbReference type="RuleBase" id="RU363032"/>
    </source>
</evidence>
<dbReference type="STRING" id="1480615.AWJ14_13560"/>
<keyword evidence="4" id="KW-1003">Cell membrane</keyword>
<feature type="transmembrane region" description="Helical" evidence="9">
    <location>
        <begin position="54"/>
        <end position="75"/>
    </location>
</feature>
<evidence type="ECO:0000256" key="3">
    <source>
        <dbReference type="ARBA" id="ARBA00022448"/>
    </source>
</evidence>
<sequence length="222" mass="23741">MEFIVRVLQTLPLLLDGLAATLAICLAGMIAAILLAVPLVLARRSDIGLLQKAAWAWVSLMRGLPIVILVFLLYFGVPALLGLGRVSAFWVGVLALALNGSAFLSEILRASIASVGRGQWDAAASLGLSPGVTWARVIGPQALRIALPAIVGEMTFLVKAPPVLSLITVVDLTRRSQQVAMQTFDPLVPMLAAALLYFAVLYALSELSRLLERRLALVEHRA</sequence>
<evidence type="ECO:0000256" key="4">
    <source>
        <dbReference type="ARBA" id="ARBA00022475"/>
    </source>
</evidence>
<evidence type="ECO:0000256" key="1">
    <source>
        <dbReference type="ARBA" id="ARBA00004429"/>
    </source>
</evidence>
<dbReference type="NCBIfam" id="TIGR01726">
    <property type="entry name" value="HEQRo_perm_3TM"/>
    <property type="match status" value="1"/>
</dbReference>
<dbReference type="RefSeq" id="WP_066176636.1">
    <property type="nucleotide sequence ID" value="NZ_LQZT01000007.1"/>
</dbReference>
<evidence type="ECO:0000313" key="12">
    <source>
        <dbReference type="Proteomes" id="UP000094795"/>
    </source>
</evidence>
<name>A0A1C1YY10_9HYPH</name>
<comment type="subcellular location">
    <subcellularLocation>
        <location evidence="1">Cell inner membrane</location>
        <topology evidence="1">Multi-pass membrane protein</topology>
    </subcellularLocation>
    <subcellularLocation>
        <location evidence="9">Cell membrane</location>
        <topology evidence="9">Multi-pass membrane protein</topology>
    </subcellularLocation>
</comment>
<evidence type="ECO:0000313" key="11">
    <source>
        <dbReference type="EMBL" id="OCW58355.1"/>
    </source>
</evidence>
<dbReference type="GO" id="GO:0022857">
    <property type="term" value="F:transmembrane transporter activity"/>
    <property type="evidence" value="ECO:0007669"/>
    <property type="project" value="InterPro"/>
</dbReference>
<dbReference type="GO" id="GO:0043190">
    <property type="term" value="C:ATP-binding cassette (ABC) transporter complex"/>
    <property type="evidence" value="ECO:0007669"/>
    <property type="project" value="InterPro"/>
</dbReference>
<accession>A0A1C1YY10</accession>
<evidence type="ECO:0000256" key="5">
    <source>
        <dbReference type="ARBA" id="ARBA00022692"/>
    </source>
</evidence>
<dbReference type="SUPFAM" id="SSF161098">
    <property type="entry name" value="MetI-like"/>
    <property type="match status" value="1"/>
</dbReference>
<keyword evidence="5 9" id="KW-0812">Transmembrane</keyword>
<dbReference type="Gene3D" id="1.10.3720.10">
    <property type="entry name" value="MetI-like"/>
    <property type="match status" value="1"/>
</dbReference>
<keyword evidence="7 9" id="KW-1133">Transmembrane helix</keyword>
<feature type="transmembrane region" description="Helical" evidence="9">
    <location>
        <begin position="87"/>
        <end position="108"/>
    </location>
</feature>
<protein>
    <recommendedName>
        <fullName evidence="10">ABC transmembrane type-1 domain-containing protein</fullName>
    </recommendedName>
</protein>
<evidence type="ECO:0000256" key="2">
    <source>
        <dbReference type="ARBA" id="ARBA00010072"/>
    </source>
</evidence>
<keyword evidence="8 9" id="KW-0472">Membrane</keyword>
<dbReference type="PANTHER" id="PTHR30614:SF0">
    <property type="entry name" value="L-CYSTINE TRANSPORT SYSTEM PERMEASE PROTEIN TCYL"/>
    <property type="match status" value="1"/>
</dbReference>
<comment type="similarity">
    <text evidence="2">Belongs to the binding-protein-dependent transport system permease family. HisMQ subfamily.</text>
</comment>
<evidence type="ECO:0000256" key="7">
    <source>
        <dbReference type="ARBA" id="ARBA00022989"/>
    </source>
</evidence>
<dbReference type="InterPro" id="IPR010065">
    <property type="entry name" value="AA_ABC_transptr_permease_3TM"/>
</dbReference>
<reference evidence="11 12" key="1">
    <citation type="submission" date="2015-12" db="EMBL/GenBank/DDBJ databases">
        <authorList>
            <person name="Shamseldin A."/>
            <person name="Moawad H."/>
            <person name="Abd El-Rahim W.M."/>
            <person name="Sadowsky M.J."/>
        </authorList>
    </citation>
    <scope>NUCLEOTIDE SEQUENCE [LARGE SCALE GENOMIC DNA]</scope>
    <source>
        <strain evidence="11 12">JC234</strain>
    </source>
</reference>
<comment type="caution">
    <text evidence="11">The sequence shown here is derived from an EMBL/GenBank/DDBJ whole genome shotgun (WGS) entry which is preliminary data.</text>
</comment>
<feature type="transmembrane region" description="Helical" evidence="9">
    <location>
        <begin position="20"/>
        <end position="42"/>
    </location>
</feature>
<feature type="transmembrane region" description="Helical" evidence="9">
    <location>
        <begin position="145"/>
        <end position="167"/>
    </location>
</feature>
<dbReference type="GO" id="GO:0006865">
    <property type="term" value="P:amino acid transport"/>
    <property type="evidence" value="ECO:0007669"/>
    <property type="project" value="UniProtKB-KW"/>
</dbReference>
<dbReference type="AlphaFoldDB" id="A0A1C1YY10"/>
<dbReference type="Pfam" id="PF00528">
    <property type="entry name" value="BPD_transp_1"/>
    <property type="match status" value="1"/>
</dbReference>
<dbReference type="InterPro" id="IPR043429">
    <property type="entry name" value="ArtM/GltK/GlnP/TcyL/YhdX-like"/>
</dbReference>
<feature type="transmembrane region" description="Helical" evidence="9">
    <location>
        <begin position="187"/>
        <end position="204"/>
    </location>
</feature>